<comment type="function">
    <text evidence="10">Cell wall formation. Catalyzes the transfer of a GlcNAc subunit on undecaprenyl-pyrophosphoryl-MurNAc-pentapeptide (lipid intermediate I) to form undecaprenyl-pyrophosphoryl-MurNAc-(pentapeptide)GlcNAc (lipid intermediate II).</text>
</comment>
<dbReference type="EC" id="2.4.1.227" evidence="10"/>
<keyword evidence="6 10" id="KW-0573">Peptidoglycan synthesis</keyword>
<evidence type="ECO:0000256" key="10">
    <source>
        <dbReference type="HAMAP-Rule" id="MF_00033"/>
    </source>
</evidence>
<evidence type="ECO:0000313" key="14">
    <source>
        <dbReference type="EMBL" id="BAL59842.1"/>
    </source>
</evidence>
<keyword evidence="11" id="KW-0812">Transmembrane</keyword>
<feature type="binding site" evidence="10">
    <location>
        <begin position="10"/>
        <end position="12"/>
    </location>
    <ligand>
        <name>UDP-N-acetyl-alpha-D-glucosamine</name>
        <dbReference type="ChEBI" id="CHEBI:57705"/>
    </ligand>
</feature>
<dbReference type="Gene3D" id="3.40.50.2000">
    <property type="entry name" value="Glycogen Phosphorylase B"/>
    <property type="match status" value="2"/>
</dbReference>
<dbReference type="PANTHER" id="PTHR21015">
    <property type="entry name" value="UDP-N-ACETYLGLUCOSAMINE--N-ACETYLMURAMYL-(PENTAPEPTIDE) PYROPHOSPHORYL-UNDECAPRENOL N-ACETYLGLUCOSAMINE TRANSFERASE 1"/>
    <property type="match status" value="1"/>
</dbReference>
<evidence type="ECO:0000256" key="8">
    <source>
        <dbReference type="ARBA" id="ARBA00023306"/>
    </source>
</evidence>
<keyword evidence="9 10" id="KW-0961">Cell wall biogenesis/degradation</keyword>
<comment type="pathway">
    <text evidence="10">Cell wall biogenesis; peptidoglycan biosynthesis.</text>
</comment>
<feature type="binding site" evidence="10">
    <location>
        <position position="130"/>
    </location>
    <ligand>
        <name>UDP-N-acetyl-alpha-D-glucosamine</name>
        <dbReference type="ChEBI" id="CHEBI:57705"/>
    </ligand>
</feature>
<dbReference type="GO" id="GO:0051301">
    <property type="term" value="P:cell division"/>
    <property type="evidence" value="ECO:0007669"/>
    <property type="project" value="UniProtKB-KW"/>
</dbReference>
<dbReference type="GO" id="GO:0050511">
    <property type="term" value="F:undecaprenyldiphospho-muramoylpentapeptide beta-N-acetylglucosaminyltransferase activity"/>
    <property type="evidence" value="ECO:0007669"/>
    <property type="project" value="UniProtKB-UniRule"/>
</dbReference>
<comment type="caution">
    <text evidence="10">Lacks conserved residue(s) required for the propagation of feature annotation.</text>
</comment>
<evidence type="ECO:0000256" key="6">
    <source>
        <dbReference type="ARBA" id="ARBA00022984"/>
    </source>
</evidence>
<dbReference type="InterPro" id="IPR006009">
    <property type="entry name" value="GlcNAc_MurG"/>
</dbReference>
<feature type="binding site" evidence="10">
    <location>
        <position position="320"/>
    </location>
    <ligand>
        <name>UDP-N-acetyl-alpha-D-glucosamine</name>
        <dbReference type="ChEBI" id="CHEBI:57705"/>
    </ligand>
</feature>
<keyword evidence="1 10" id="KW-1003">Cell membrane</keyword>
<dbReference type="GO" id="GO:0009252">
    <property type="term" value="P:peptidoglycan biosynthetic process"/>
    <property type="evidence" value="ECO:0007669"/>
    <property type="project" value="UniProtKB-UniRule"/>
</dbReference>
<comment type="similarity">
    <text evidence="10">Belongs to the glycosyltransferase 28 family. MurG subfamily.</text>
</comment>
<dbReference type="GO" id="GO:0005886">
    <property type="term" value="C:plasma membrane"/>
    <property type="evidence" value="ECO:0007669"/>
    <property type="project" value="UniProtKB-SubCell"/>
</dbReference>
<evidence type="ECO:0000256" key="9">
    <source>
        <dbReference type="ARBA" id="ARBA00023316"/>
    </source>
</evidence>
<dbReference type="AlphaFoldDB" id="H5STJ2"/>
<keyword evidence="5 10" id="KW-0133">Cell shape</keyword>
<dbReference type="Pfam" id="PF04101">
    <property type="entry name" value="Glyco_tran_28_C"/>
    <property type="match status" value="1"/>
</dbReference>
<dbReference type="SUPFAM" id="SSF53756">
    <property type="entry name" value="UDP-Glycosyltransferase/glycogen phosphorylase"/>
    <property type="match status" value="1"/>
</dbReference>
<dbReference type="PANTHER" id="PTHR21015:SF22">
    <property type="entry name" value="GLYCOSYLTRANSFERASE"/>
    <property type="match status" value="1"/>
</dbReference>
<feature type="domain" description="Glycosyl transferase family 28 C-terminal" evidence="13">
    <location>
        <begin position="192"/>
        <end position="353"/>
    </location>
</feature>
<keyword evidence="3 10" id="KW-0328">Glycosyltransferase</keyword>
<feature type="binding site" evidence="10">
    <location>
        <position position="171"/>
    </location>
    <ligand>
        <name>UDP-N-acetyl-alpha-D-glucosamine</name>
        <dbReference type="ChEBI" id="CHEBI:57705"/>
    </ligand>
</feature>
<keyword evidence="8 10" id="KW-0131">Cell cycle</keyword>
<keyword evidence="11" id="KW-1133">Transmembrane helix</keyword>
<dbReference type="HAMAP" id="MF_00033">
    <property type="entry name" value="MurG"/>
    <property type="match status" value="1"/>
</dbReference>
<evidence type="ECO:0000256" key="4">
    <source>
        <dbReference type="ARBA" id="ARBA00022679"/>
    </source>
</evidence>
<organism evidence="14">
    <name type="scientific">Acetithermum autotrophicum</name>
    <dbReference type="NCBI Taxonomy" id="1446466"/>
    <lineage>
        <taxon>Bacteria</taxon>
        <taxon>Candidatus Bipolaricaulota</taxon>
        <taxon>Candidatus Acetithermum</taxon>
    </lineage>
</organism>
<dbReference type="InterPro" id="IPR004276">
    <property type="entry name" value="GlycoTrans_28_N"/>
</dbReference>
<reference evidence="14" key="1">
    <citation type="journal article" date="2005" name="Environ. Microbiol.">
        <title>Genetic and functional properties of uncultivated thermophilic crenarchaeotes from a subsurface gold mine as revealed by analysis of genome fragments.</title>
        <authorList>
            <person name="Nunoura T."/>
            <person name="Hirayama H."/>
            <person name="Takami H."/>
            <person name="Oida H."/>
            <person name="Nishi S."/>
            <person name="Shimamura S."/>
            <person name="Suzuki Y."/>
            <person name="Inagaki F."/>
            <person name="Takai K."/>
            <person name="Nealson K.H."/>
            <person name="Horikoshi K."/>
        </authorList>
    </citation>
    <scope>NUCLEOTIDE SEQUENCE</scope>
</reference>
<evidence type="ECO:0000256" key="11">
    <source>
        <dbReference type="SAM" id="Phobius"/>
    </source>
</evidence>
<feature type="binding site" evidence="10">
    <location>
        <position position="275"/>
    </location>
    <ligand>
        <name>UDP-N-acetyl-alpha-D-glucosamine</name>
        <dbReference type="ChEBI" id="CHEBI:57705"/>
    </ligand>
</feature>
<keyword evidence="7 10" id="KW-0472">Membrane</keyword>
<name>H5STJ2_ACEAU</name>
<dbReference type="CDD" id="cd03785">
    <property type="entry name" value="GT28_MurG"/>
    <property type="match status" value="1"/>
</dbReference>
<evidence type="ECO:0000256" key="2">
    <source>
        <dbReference type="ARBA" id="ARBA00022618"/>
    </source>
</evidence>
<feature type="transmembrane region" description="Helical" evidence="11">
    <location>
        <begin position="101"/>
        <end position="120"/>
    </location>
</feature>
<keyword evidence="2 10" id="KW-0132">Cell division</keyword>
<protein>
    <recommendedName>
        <fullName evidence="10">UDP-N-acetylglucosamine--N-acetylmuramyl-(pentapeptide) pyrophosphoryl-undecaprenol N-acetylglucosamine transferase</fullName>
        <ecNumber evidence="10">2.4.1.227</ecNumber>
    </recommendedName>
    <alternativeName>
        <fullName evidence="10">Undecaprenyl-PP-MurNAc-pentapeptide-UDPGlcNAc GlcNAc transferase</fullName>
    </alternativeName>
</protein>
<gene>
    <name evidence="10" type="primary">murG</name>
    <name evidence="14" type="ORF">HGMM_OP4C478</name>
</gene>
<dbReference type="Pfam" id="PF03033">
    <property type="entry name" value="Glyco_transf_28"/>
    <property type="match status" value="1"/>
</dbReference>
<dbReference type="GO" id="GO:0051991">
    <property type="term" value="F:UDP-N-acetyl-D-glucosamine:N-acetylmuramoyl-L-alanyl-D-glutamyl-meso-2,6-diaminopimelyl-D-alanyl-D-alanine-diphosphoundecaprenol 4-beta-N-acetylglucosaminlytransferase activity"/>
    <property type="evidence" value="ECO:0007669"/>
    <property type="project" value="RHEA"/>
</dbReference>
<dbReference type="GO" id="GO:0071555">
    <property type="term" value="P:cell wall organization"/>
    <property type="evidence" value="ECO:0007669"/>
    <property type="project" value="UniProtKB-KW"/>
</dbReference>
<sequence length="409" mass="44793">MRILVCGGGTGGHLYPALALLEGLRRAEPHARLVYVGSRYGLETAVMPRYPWVESYTLLIRGIARPGQRPLWFLWALLSLFLIPIALAQALFLLLVVRPQLIIGVGGYGAFAPLLWGVLLRIPCYLHEQNIVPGMVTKIFAPWAKKVFLTYPQTARWLRARHVLVTGLPVRPEILSARPDHQRFGLQPGMKTVLVFGGSRGSQTLTETALAAQRALTDVQFLIVTGERLCRNPSVPADESAVSAEGSVLKHAEKPPSVGADPCVCPGRTVLVPYIHEMGTALATADVVICRAGAGTLFELAALRKPAIVVPWPGAAGDHQTTNARQLARLGLFSLVPEPELSPQRLAQEIKKYSALVRQSPNITAPQHKGTALDFILREVLLDATSTLNTVALYRNRRRRHEWVGQSLL</sequence>
<reference evidence="14" key="2">
    <citation type="journal article" date="2012" name="PLoS ONE">
        <title>A Deeply Branching Thermophilic Bacterium with an Ancient Acetyl-CoA Pathway Dominates a Subsurface Ecosystem.</title>
        <authorList>
            <person name="Takami H."/>
            <person name="Noguchi H."/>
            <person name="Takaki Y."/>
            <person name="Uchiyama I."/>
            <person name="Toyoda A."/>
            <person name="Nishi S."/>
            <person name="Chee G.-J."/>
            <person name="Arai W."/>
            <person name="Nunoura T."/>
            <person name="Itoh T."/>
            <person name="Hattori M."/>
            <person name="Takai K."/>
        </authorList>
    </citation>
    <scope>NUCLEOTIDE SEQUENCE</scope>
</reference>
<evidence type="ECO:0000256" key="3">
    <source>
        <dbReference type="ARBA" id="ARBA00022676"/>
    </source>
</evidence>
<evidence type="ECO:0000256" key="7">
    <source>
        <dbReference type="ARBA" id="ARBA00023136"/>
    </source>
</evidence>
<comment type="catalytic activity">
    <reaction evidence="10">
        <text>di-trans,octa-cis-undecaprenyl diphospho-N-acetyl-alpha-D-muramoyl-L-alanyl-D-glutamyl-meso-2,6-diaminopimeloyl-D-alanyl-D-alanine + UDP-N-acetyl-alpha-D-glucosamine = di-trans,octa-cis-undecaprenyl diphospho-[N-acetyl-alpha-D-glucosaminyl-(1-&gt;4)]-N-acetyl-alpha-D-muramoyl-L-alanyl-D-glutamyl-meso-2,6-diaminopimeloyl-D-alanyl-D-alanine + UDP + H(+)</text>
        <dbReference type="Rhea" id="RHEA:31227"/>
        <dbReference type="ChEBI" id="CHEBI:15378"/>
        <dbReference type="ChEBI" id="CHEBI:57705"/>
        <dbReference type="ChEBI" id="CHEBI:58223"/>
        <dbReference type="ChEBI" id="CHEBI:61387"/>
        <dbReference type="ChEBI" id="CHEBI:61388"/>
        <dbReference type="EC" id="2.4.1.227"/>
    </reaction>
</comment>
<dbReference type="UniPathway" id="UPA00219"/>
<accession>H5STJ2</accession>
<evidence type="ECO:0000259" key="12">
    <source>
        <dbReference type="Pfam" id="PF03033"/>
    </source>
</evidence>
<feature type="domain" description="Glycosyltransferase family 28 N-terminal" evidence="12">
    <location>
        <begin position="3"/>
        <end position="148"/>
    </location>
</feature>
<feature type="transmembrane region" description="Helical" evidence="11">
    <location>
        <begin position="71"/>
        <end position="95"/>
    </location>
</feature>
<proteinExistence type="inferred from homology"/>
<dbReference type="GO" id="GO:0008360">
    <property type="term" value="P:regulation of cell shape"/>
    <property type="evidence" value="ECO:0007669"/>
    <property type="project" value="UniProtKB-KW"/>
</dbReference>
<keyword evidence="4 10" id="KW-0808">Transferase</keyword>
<evidence type="ECO:0000256" key="5">
    <source>
        <dbReference type="ARBA" id="ARBA00022960"/>
    </source>
</evidence>
<feature type="binding site" evidence="10">
    <location>
        <position position="199"/>
    </location>
    <ligand>
        <name>UDP-N-acetyl-alpha-D-glucosamine</name>
        <dbReference type="ChEBI" id="CHEBI:57705"/>
    </ligand>
</feature>
<dbReference type="GO" id="GO:0005975">
    <property type="term" value="P:carbohydrate metabolic process"/>
    <property type="evidence" value="ECO:0007669"/>
    <property type="project" value="InterPro"/>
</dbReference>
<evidence type="ECO:0000256" key="1">
    <source>
        <dbReference type="ARBA" id="ARBA00022475"/>
    </source>
</evidence>
<dbReference type="InterPro" id="IPR007235">
    <property type="entry name" value="Glyco_trans_28_C"/>
</dbReference>
<evidence type="ECO:0000259" key="13">
    <source>
        <dbReference type="Pfam" id="PF04101"/>
    </source>
</evidence>
<comment type="subcellular location">
    <subcellularLocation>
        <location evidence="10">Cell membrane</location>
        <topology evidence="10">Peripheral membrane protein</topology>
        <orientation evidence="10">Cytoplasmic side</orientation>
    </subcellularLocation>
</comment>
<dbReference type="EMBL" id="AP011803">
    <property type="protein sequence ID" value="BAL59842.1"/>
    <property type="molecule type" value="Genomic_DNA"/>
</dbReference>